<dbReference type="Pfam" id="PF05635">
    <property type="entry name" value="23S_rRNA_IVP"/>
    <property type="match status" value="1"/>
</dbReference>
<comment type="caution">
    <text evidence="2">The sequence shown here is derived from an EMBL/GenBank/DDBJ whole genome shotgun (WGS) entry which is preliminary data.</text>
</comment>
<dbReference type="CDD" id="cd16377">
    <property type="entry name" value="23S_rRNA_IVP_like"/>
    <property type="match status" value="1"/>
</dbReference>
<evidence type="ECO:0008006" key="4">
    <source>
        <dbReference type="Google" id="ProtNLM"/>
    </source>
</evidence>
<gene>
    <name evidence="2" type="ORF">GCM10023156_10220</name>
</gene>
<dbReference type="PANTHER" id="PTHR38471:SF2">
    <property type="entry name" value="FOUR HELIX BUNDLE PROTEIN"/>
    <property type="match status" value="1"/>
</dbReference>
<dbReference type="InterPro" id="IPR012657">
    <property type="entry name" value="23S_rRNA-intervening_sequence"/>
</dbReference>
<dbReference type="InterPro" id="IPR036583">
    <property type="entry name" value="23S_rRNA_IVS_sf"/>
</dbReference>
<dbReference type="PANTHER" id="PTHR38471">
    <property type="entry name" value="FOUR HELIX BUNDLE PROTEIN"/>
    <property type="match status" value="1"/>
</dbReference>
<feature type="region of interest" description="Disordered" evidence="1">
    <location>
        <begin position="163"/>
        <end position="185"/>
    </location>
</feature>
<proteinExistence type="predicted"/>
<dbReference type="Proteomes" id="UP001500840">
    <property type="component" value="Unassembled WGS sequence"/>
</dbReference>
<dbReference type="SUPFAM" id="SSF158446">
    <property type="entry name" value="IVS-encoded protein-like"/>
    <property type="match status" value="1"/>
</dbReference>
<protein>
    <recommendedName>
        <fullName evidence="4">Four helix bundle protein</fullName>
    </recommendedName>
</protein>
<organism evidence="2 3">
    <name type="scientific">Novipirellula rosea</name>
    <dbReference type="NCBI Taxonomy" id="1031540"/>
    <lineage>
        <taxon>Bacteria</taxon>
        <taxon>Pseudomonadati</taxon>
        <taxon>Planctomycetota</taxon>
        <taxon>Planctomycetia</taxon>
        <taxon>Pirellulales</taxon>
        <taxon>Pirellulaceae</taxon>
        <taxon>Novipirellula</taxon>
    </lineage>
</organism>
<dbReference type="RefSeq" id="WP_345320040.1">
    <property type="nucleotide sequence ID" value="NZ_BAABGA010000012.1"/>
</dbReference>
<dbReference type="EMBL" id="BAABGA010000012">
    <property type="protein sequence ID" value="GAA4447809.1"/>
    <property type="molecule type" value="Genomic_DNA"/>
</dbReference>
<dbReference type="Gene3D" id="1.20.1440.60">
    <property type="entry name" value="23S rRNA-intervening sequence"/>
    <property type="match status" value="1"/>
</dbReference>
<evidence type="ECO:0000313" key="2">
    <source>
        <dbReference type="EMBL" id="GAA4447809.1"/>
    </source>
</evidence>
<evidence type="ECO:0000256" key="1">
    <source>
        <dbReference type="SAM" id="MobiDB-lite"/>
    </source>
</evidence>
<name>A0ABP8MF14_9BACT</name>
<reference evidence="3" key="1">
    <citation type="journal article" date="2019" name="Int. J. Syst. Evol. Microbiol.">
        <title>The Global Catalogue of Microorganisms (GCM) 10K type strain sequencing project: providing services to taxonomists for standard genome sequencing and annotation.</title>
        <authorList>
            <consortium name="The Broad Institute Genomics Platform"/>
            <consortium name="The Broad Institute Genome Sequencing Center for Infectious Disease"/>
            <person name="Wu L."/>
            <person name="Ma J."/>
        </authorList>
    </citation>
    <scope>NUCLEOTIDE SEQUENCE [LARGE SCALE GENOMIC DNA]</scope>
    <source>
        <strain evidence="3">JCM 17759</strain>
    </source>
</reference>
<sequence length="185" mass="21340">MSDRIYSHRDLIVYQKSFAAGRRIFELSQSFPREEMYSLTDQLRRSARSVSANIAEAWRKRRYENHFCSTLNISEAEAAETQVWLEYAAVHGYLDQKTADDATEFYEEILRMIVAMIVAPDKWCIAKADKQRGRKIDKERGKRGVKEEEAVYLSDEFPLIDQSDLLSLSPPPRVSPSETPEAENA</sequence>
<accession>A0ABP8MF14</accession>
<evidence type="ECO:0000313" key="3">
    <source>
        <dbReference type="Proteomes" id="UP001500840"/>
    </source>
</evidence>
<keyword evidence="3" id="KW-1185">Reference proteome</keyword>
<dbReference type="NCBIfam" id="TIGR02436">
    <property type="entry name" value="four helix bundle protein"/>
    <property type="match status" value="1"/>
</dbReference>